<evidence type="ECO:0000313" key="2">
    <source>
        <dbReference type="Proteomes" id="UP000789920"/>
    </source>
</evidence>
<comment type="caution">
    <text evidence="1">The sequence shown here is derived from an EMBL/GenBank/DDBJ whole genome shotgun (WGS) entry which is preliminary data.</text>
</comment>
<evidence type="ECO:0000313" key="1">
    <source>
        <dbReference type="EMBL" id="CAG8635846.1"/>
    </source>
</evidence>
<gene>
    <name evidence="1" type="ORF">RPERSI_LOCUS7284</name>
</gene>
<accession>A0ACA9NB81</accession>
<dbReference type="Proteomes" id="UP000789920">
    <property type="component" value="Unassembled WGS sequence"/>
</dbReference>
<sequence>MSHFSDVKIDIQYCELSGLNIIDRGGFGIVHKGVWNKGKKDERVIAAKIVIREDTPESTRDFGREKNDGHISVIRGVQAYVDPKLLVKKKSNSNNTHTDTKGVESNSDYTHTKNSDIYSFGVLMWEIYTCRSPFDGRGGNDLTLAICFGEREKPENGMPLDYISIYEKCWHLIPSLRPGIPKILNDLRTLKPNPTYQEDNDVPSTVTESQCSSKRSSTQSYDESFNQIIIEDWDNSRTSCQKTTLEEPVNFDALLQCIKEAQKLFEEIKMSYKNAQLNIRICGVLNRCINSAEYNLKNLEEEKKRP</sequence>
<proteinExistence type="predicted"/>
<dbReference type="EMBL" id="CAJVQC010012198">
    <property type="protein sequence ID" value="CAG8635846.1"/>
    <property type="molecule type" value="Genomic_DNA"/>
</dbReference>
<feature type="non-terminal residue" evidence="1">
    <location>
        <position position="306"/>
    </location>
</feature>
<organism evidence="1 2">
    <name type="scientific">Racocetra persica</name>
    <dbReference type="NCBI Taxonomy" id="160502"/>
    <lineage>
        <taxon>Eukaryota</taxon>
        <taxon>Fungi</taxon>
        <taxon>Fungi incertae sedis</taxon>
        <taxon>Mucoromycota</taxon>
        <taxon>Glomeromycotina</taxon>
        <taxon>Glomeromycetes</taxon>
        <taxon>Diversisporales</taxon>
        <taxon>Gigasporaceae</taxon>
        <taxon>Racocetra</taxon>
    </lineage>
</organism>
<name>A0ACA9NB81_9GLOM</name>
<protein>
    <submittedName>
        <fullName evidence="1">11926_t:CDS:1</fullName>
    </submittedName>
</protein>
<keyword evidence="2" id="KW-1185">Reference proteome</keyword>
<reference evidence="1" key="1">
    <citation type="submission" date="2021-06" db="EMBL/GenBank/DDBJ databases">
        <authorList>
            <person name="Kallberg Y."/>
            <person name="Tangrot J."/>
            <person name="Rosling A."/>
        </authorList>
    </citation>
    <scope>NUCLEOTIDE SEQUENCE</scope>
    <source>
        <strain evidence="1">MA461A</strain>
    </source>
</reference>